<dbReference type="PANTHER" id="PTHR43252">
    <property type="entry name" value="TRANSCRIPTIONAL REGULATOR YQJI"/>
    <property type="match status" value="1"/>
</dbReference>
<dbReference type="PANTHER" id="PTHR43252:SF2">
    <property type="entry name" value="TRANSCRIPTION REGULATOR, PADR-LIKE FAMILY"/>
    <property type="match status" value="1"/>
</dbReference>
<feature type="region of interest" description="Disordered" evidence="1">
    <location>
        <begin position="193"/>
        <end position="226"/>
    </location>
</feature>
<accession>A0A2N3VE49</accession>
<proteinExistence type="predicted"/>
<dbReference type="SUPFAM" id="SSF46785">
    <property type="entry name" value="Winged helix' DNA-binding domain"/>
    <property type="match status" value="1"/>
</dbReference>
<evidence type="ECO:0000313" key="4">
    <source>
        <dbReference type="Proteomes" id="UP000233766"/>
    </source>
</evidence>
<dbReference type="RefSeq" id="WP_245914609.1">
    <property type="nucleotide sequence ID" value="NZ_PJMW01000002.1"/>
</dbReference>
<keyword evidence="4" id="KW-1185">Reference proteome</keyword>
<dbReference type="InterPro" id="IPR036390">
    <property type="entry name" value="WH_DNA-bd_sf"/>
</dbReference>
<sequence>MGQPGRNVMTPLAIAVLALLDERPMHPYEMYQLLIARREDLLVKVRPGSLYHSVARLADDEMVVAEGIGRAGNRPERTTYRITDSGRSALRARIAELLRMPVQEYPIFRVALSEAHTLPREQVVALLDERVEHLSRARADMDALLDWTRGRAVPRRYFVVLEYMRATTHAELTWIEDFAAELGSGAVPWEQFDPGTGERITDDHPHEWPGGDHPEAAPRPRWAARS</sequence>
<feature type="compositionally biased region" description="Basic and acidic residues" evidence="1">
    <location>
        <begin position="199"/>
        <end position="218"/>
    </location>
</feature>
<evidence type="ECO:0000256" key="1">
    <source>
        <dbReference type="SAM" id="MobiDB-lite"/>
    </source>
</evidence>
<feature type="domain" description="Transcription regulator PadR N-terminal" evidence="2">
    <location>
        <begin position="16"/>
        <end position="91"/>
    </location>
</feature>
<organism evidence="3 4">
    <name type="scientific">Nocardia fluminea</name>
    <dbReference type="NCBI Taxonomy" id="134984"/>
    <lineage>
        <taxon>Bacteria</taxon>
        <taxon>Bacillati</taxon>
        <taxon>Actinomycetota</taxon>
        <taxon>Actinomycetes</taxon>
        <taxon>Mycobacteriales</taxon>
        <taxon>Nocardiaceae</taxon>
        <taxon>Nocardia</taxon>
    </lineage>
</organism>
<dbReference type="AlphaFoldDB" id="A0A2N3VE49"/>
<dbReference type="InterPro" id="IPR005149">
    <property type="entry name" value="Tscrpt_reg_PadR_N"/>
</dbReference>
<dbReference type="EMBL" id="PJMW01000002">
    <property type="protein sequence ID" value="PKV79920.1"/>
    <property type="molecule type" value="Genomic_DNA"/>
</dbReference>
<comment type="caution">
    <text evidence="3">The sequence shown here is derived from an EMBL/GenBank/DDBJ whole genome shotgun (WGS) entry which is preliminary data.</text>
</comment>
<evidence type="ECO:0000259" key="2">
    <source>
        <dbReference type="Pfam" id="PF03551"/>
    </source>
</evidence>
<name>A0A2N3VE49_9NOCA</name>
<evidence type="ECO:0000313" key="3">
    <source>
        <dbReference type="EMBL" id="PKV79920.1"/>
    </source>
</evidence>
<reference evidence="3 4" key="1">
    <citation type="submission" date="2017-12" db="EMBL/GenBank/DDBJ databases">
        <title>Sequencing the genomes of 1000 Actinobacteria strains.</title>
        <authorList>
            <person name="Klenk H.-P."/>
        </authorList>
    </citation>
    <scope>NUCLEOTIDE SEQUENCE [LARGE SCALE GENOMIC DNA]</scope>
    <source>
        <strain evidence="3 4">DSM 44489</strain>
    </source>
</reference>
<dbReference type="Gene3D" id="1.10.10.10">
    <property type="entry name" value="Winged helix-like DNA-binding domain superfamily/Winged helix DNA-binding domain"/>
    <property type="match status" value="1"/>
</dbReference>
<gene>
    <name evidence="3" type="ORF">ATK86_4336</name>
</gene>
<dbReference type="Pfam" id="PF03551">
    <property type="entry name" value="PadR"/>
    <property type="match status" value="1"/>
</dbReference>
<protein>
    <submittedName>
        <fullName evidence="3">PadR family transcriptional regulator</fullName>
    </submittedName>
</protein>
<dbReference type="Proteomes" id="UP000233766">
    <property type="component" value="Unassembled WGS sequence"/>
</dbReference>
<dbReference type="InterPro" id="IPR036388">
    <property type="entry name" value="WH-like_DNA-bd_sf"/>
</dbReference>